<dbReference type="Pfam" id="PF21348">
    <property type="entry name" value="RGL11_C"/>
    <property type="match status" value="1"/>
</dbReference>
<feature type="chain" id="PRO_5037755148" evidence="1">
    <location>
        <begin position="22"/>
        <end position="628"/>
    </location>
</feature>
<reference evidence="4" key="2">
    <citation type="submission" date="2020-09" db="EMBL/GenBank/DDBJ databases">
        <authorList>
            <person name="Sun Q."/>
            <person name="Kim S."/>
        </authorList>
    </citation>
    <scope>NUCLEOTIDE SEQUENCE</scope>
    <source>
        <strain evidence="4">KCTC 12988</strain>
    </source>
</reference>
<dbReference type="Proteomes" id="UP000644507">
    <property type="component" value="Unassembled WGS sequence"/>
</dbReference>
<organism evidence="4 5">
    <name type="scientific">Roseibacillus persicicus</name>
    <dbReference type="NCBI Taxonomy" id="454148"/>
    <lineage>
        <taxon>Bacteria</taxon>
        <taxon>Pseudomonadati</taxon>
        <taxon>Verrucomicrobiota</taxon>
        <taxon>Verrucomicrobiia</taxon>
        <taxon>Verrucomicrobiales</taxon>
        <taxon>Verrucomicrobiaceae</taxon>
        <taxon>Roseibacillus</taxon>
    </lineage>
</organism>
<dbReference type="CDD" id="cd10318">
    <property type="entry name" value="RGL11"/>
    <property type="match status" value="1"/>
</dbReference>
<evidence type="ECO:0000313" key="4">
    <source>
        <dbReference type="EMBL" id="GHC66887.1"/>
    </source>
</evidence>
<proteinExistence type="predicted"/>
<feature type="signal peptide" evidence="1">
    <location>
        <begin position="1"/>
        <end position="21"/>
    </location>
</feature>
<dbReference type="EMBL" id="BMXI01000022">
    <property type="protein sequence ID" value="GHC66887.1"/>
    <property type="molecule type" value="Genomic_DNA"/>
</dbReference>
<comment type="caution">
    <text evidence="4">The sequence shown here is derived from an EMBL/GenBank/DDBJ whole genome shotgun (WGS) entry which is preliminary data.</text>
</comment>
<dbReference type="InterPro" id="IPR028994">
    <property type="entry name" value="Integrin_alpha_N"/>
</dbReference>
<dbReference type="InterPro" id="IPR041624">
    <property type="entry name" value="RGI_lyase"/>
</dbReference>
<protein>
    <submittedName>
        <fullName evidence="4">Rhamnogalacturonan endolyase YesW</fullName>
    </submittedName>
</protein>
<dbReference type="InterPro" id="IPR013783">
    <property type="entry name" value="Ig-like_fold"/>
</dbReference>
<evidence type="ECO:0000256" key="1">
    <source>
        <dbReference type="SAM" id="SignalP"/>
    </source>
</evidence>
<dbReference type="Pfam" id="PF18370">
    <property type="entry name" value="RGI_lyase"/>
    <property type="match status" value="1"/>
</dbReference>
<evidence type="ECO:0000259" key="2">
    <source>
        <dbReference type="Pfam" id="PF18370"/>
    </source>
</evidence>
<accession>A0A918TYC1</accession>
<feature type="domain" description="Rhamnogalacturonan lyase family 11 C-terminal" evidence="3">
    <location>
        <begin position="113"/>
        <end position="611"/>
    </location>
</feature>
<dbReference type="PANTHER" id="PTHR43118">
    <property type="entry name" value="RHAMNOGALACTURONAN LYASE (EUROFUNG)"/>
    <property type="match status" value="1"/>
</dbReference>
<dbReference type="SUPFAM" id="SSF69318">
    <property type="entry name" value="Integrin alpha N-terminal domain"/>
    <property type="match status" value="1"/>
</dbReference>
<reference evidence="4" key="1">
    <citation type="journal article" date="2014" name="Int. J. Syst. Evol. Microbiol.">
        <title>Complete genome sequence of Corynebacterium casei LMG S-19264T (=DSM 44701T), isolated from a smear-ripened cheese.</title>
        <authorList>
            <consortium name="US DOE Joint Genome Institute (JGI-PGF)"/>
            <person name="Walter F."/>
            <person name="Albersmeier A."/>
            <person name="Kalinowski J."/>
            <person name="Ruckert C."/>
        </authorList>
    </citation>
    <scope>NUCLEOTIDE SEQUENCE</scope>
    <source>
        <strain evidence="4">KCTC 12988</strain>
    </source>
</reference>
<evidence type="ECO:0000259" key="3">
    <source>
        <dbReference type="Pfam" id="PF21348"/>
    </source>
</evidence>
<sequence>MKRTSSFLLPLLLLGSQISPAQRLVERLDRGVIAVPSDKGVYVGWRMLGTEPNSITYNVYRNDSRVNERPISDSTNFFDDDGTSRDSYSVSAVLDGKELPASSPVDVWNSYFSEVPLQRPGGGILPGERTYDYAPGDISVADLDGDGQLEIVLKWNPSESRDPSQAGYTGKVILDGYELDGTHLWRIDLGMNIRAGEHYTQFMVYDLDSDGRAEVVCKTADGTKDNAGTILGSATADYRNSDGRILNGPEYLSAFDGLTGEFIDTVDYIPGRGRVSSWGDRYGNRVDRFLAGVAYLDGRKPSVVMCRGYYTRTVLAAWDLVDRKLRQRWVFDTNDEAHSSYAGQGNHQLSVADVDSDGRDEIVYGSMTVDDDGTGLYTTGLGHGDALHVSDMDPNRPGLELWMPHETAAGGATYRDAATGEILLEHKNAGDVARGVAAHIDSRYPGYQLWSHARGGVYNTDGTQIKGRYSNKMMGFLVWWTGSLQREFLASASGSGESPVLERWTGEGSTRLLSLYNVPTAYDTRGIKGTKANPCFSGDILGDWREELILYSKDKTKLRIFTTPEKTKTRIRTLLHDSQYRLALAWQNVGYNQPPHPSFYLGEGMAAPAAPHIELVHSKLPEPSQESE</sequence>
<feature type="domain" description="Rhamnogalacturonan I lyase beta-sheet" evidence="2">
    <location>
        <begin position="25"/>
        <end position="108"/>
    </location>
</feature>
<name>A0A918TYC1_9BACT</name>
<keyword evidence="1" id="KW-0732">Signal</keyword>
<dbReference type="AlphaFoldDB" id="A0A918TYC1"/>
<dbReference type="Gene3D" id="2.60.40.10">
    <property type="entry name" value="Immunoglobulins"/>
    <property type="match status" value="1"/>
</dbReference>
<dbReference type="PANTHER" id="PTHR43118:SF1">
    <property type="entry name" value="RHAMNOGALACTURONAN LYASE (EUROFUNG)"/>
    <property type="match status" value="1"/>
</dbReference>
<keyword evidence="5" id="KW-1185">Reference proteome</keyword>
<dbReference type="InterPro" id="IPR034641">
    <property type="entry name" value="RGL11"/>
</dbReference>
<dbReference type="InterPro" id="IPR049366">
    <property type="entry name" value="RGL11_C"/>
</dbReference>
<gene>
    <name evidence="4" type="primary">yesW</name>
    <name evidence="4" type="ORF">GCM10007100_38560</name>
</gene>
<evidence type="ECO:0000313" key="5">
    <source>
        <dbReference type="Proteomes" id="UP000644507"/>
    </source>
</evidence>